<sequence length="82" mass="8899">MKVGICVLAACLLAASAAANAKIVHRWSPEALAQGKFVAEKTAFVRKEVKQGGGIQVENKHILVKVDYTGKLFQEPYMVAKK</sequence>
<dbReference type="OrthoDB" id="9157084at2"/>
<dbReference type="Proteomes" id="UP000472580">
    <property type="component" value="Unassembled WGS sequence"/>
</dbReference>
<comment type="caution">
    <text evidence="2">The sequence shown here is derived from an EMBL/GenBank/DDBJ whole genome shotgun (WGS) entry which is preliminary data.</text>
</comment>
<dbReference type="EMBL" id="WSRP01000028">
    <property type="protein sequence ID" value="MVX57366.1"/>
    <property type="molecule type" value="Genomic_DNA"/>
</dbReference>
<protein>
    <submittedName>
        <fullName evidence="2">Uncharacterized protein</fullName>
    </submittedName>
</protein>
<evidence type="ECO:0000313" key="3">
    <source>
        <dbReference type="Proteomes" id="UP000472580"/>
    </source>
</evidence>
<dbReference type="RefSeq" id="WP_160335789.1">
    <property type="nucleotide sequence ID" value="NZ_WSRP01000028.1"/>
</dbReference>
<feature type="chain" id="PRO_5026928923" evidence="1">
    <location>
        <begin position="22"/>
        <end position="82"/>
    </location>
</feature>
<gene>
    <name evidence="2" type="ORF">E5987_09160</name>
</gene>
<reference evidence="2 3" key="1">
    <citation type="submission" date="2019-12" db="EMBL/GenBank/DDBJ databases">
        <title>Microbes associate with the intestines of laboratory mice.</title>
        <authorList>
            <person name="Navarre W."/>
            <person name="Wong E."/>
        </authorList>
    </citation>
    <scope>NUCLEOTIDE SEQUENCE [LARGE SCALE GENOMIC DNA]</scope>
    <source>
        <strain evidence="2 3">NM82_D38</strain>
    </source>
</reference>
<evidence type="ECO:0000313" key="2">
    <source>
        <dbReference type="EMBL" id="MVX57366.1"/>
    </source>
</evidence>
<evidence type="ECO:0000256" key="1">
    <source>
        <dbReference type="SAM" id="SignalP"/>
    </source>
</evidence>
<name>A0A6L6YI72_9BURK</name>
<feature type="signal peptide" evidence="1">
    <location>
        <begin position="1"/>
        <end position="21"/>
    </location>
</feature>
<keyword evidence="3" id="KW-1185">Reference proteome</keyword>
<accession>A0A6L6YI72</accession>
<keyword evidence="1" id="KW-0732">Signal</keyword>
<dbReference type="AlphaFoldDB" id="A0A6L6YI72"/>
<proteinExistence type="predicted"/>
<organism evidence="2 3">
    <name type="scientific">Parasutterella muris</name>
    <dbReference type="NCBI Taxonomy" id="2565572"/>
    <lineage>
        <taxon>Bacteria</taxon>
        <taxon>Pseudomonadati</taxon>
        <taxon>Pseudomonadota</taxon>
        <taxon>Betaproteobacteria</taxon>
        <taxon>Burkholderiales</taxon>
        <taxon>Sutterellaceae</taxon>
        <taxon>Parasutterella</taxon>
    </lineage>
</organism>